<evidence type="ECO:0000313" key="2">
    <source>
        <dbReference type="EMBL" id="KAB1259400.1"/>
    </source>
</evidence>
<keyword evidence="1" id="KW-0732">Signal</keyword>
<dbReference type="STRING" id="9838.ENSCDRP00005017112"/>
<evidence type="ECO:0000313" key="3">
    <source>
        <dbReference type="Proteomes" id="UP000299084"/>
    </source>
</evidence>
<protein>
    <submittedName>
        <fullName evidence="2">Angiopoietin-like protein 8</fullName>
    </submittedName>
</protein>
<comment type="caution">
    <text evidence="2">The sequence shown here is derived from an EMBL/GenBank/DDBJ whole genome shotgun (WGS) entry which is preliminary data.</text>
</comment>
<dbReference type="PANTHER" id="PTHR21463:SF0">
    <property type="entry name" value="ANGIOPOIETIN-LIKE PROTEIN 8"/>
    <property type="match status" value="1"/>
</dbReference>
<dbReference type="PANTHER" id="PTHR21463">
    <property type="entry name" value="ANGIOPOIETIN-LIKE PROTEIN 8"/>
    <property type="match status" value="1"/>
</dbReference>
<dbReference type="AlphaFoldDB" id="A0A5N4CKV5"/>
<evidence type="ECO:0000256" key="1">
    <source>
        <dbReference type="SAM" id="SignalP"/>
    </source>
</evidence>
<gene>
    <name evidence="2" type="ORF">Cadr_000025342</name>
</gene>
<organism evidence="2 3">
    <name type="scientific">Camelus dromedarius</name>
    <name type="common">Dromedary</name>
    <name type="synonym">Arabian camel</name>
    <dbReference type="NCBI Taxonomy" id="9838"/>
    <lineage>
        <taxon>Eukaryota</taxon>
        <taxon>Metazoa</taxon>
        <taxon>Chordata</taxon>
        <taxon>Craniata</taxon>
        <taxon>Vertebrata</taxon>
        <taxon>Euteleostomi</taxon>
        <taxon>Mammalia</taxon>
        <taxon>Eutheria</taxon>
        <taxon>Laurasiatheria</taxon>
        <taxon>Artiodactyla</taxon>
        <taxon>Tylopoda</taxon>
        <taxon>Camelidae</taxon>
        <taxon>Camelus</taxon>
    </lineage>
</organism>
<name>A0A5N4CKV5_CAMDR</name>
<dbReference type="InterPro" id="IPR026614">
    <property type="entry name" value="ANGPTL8"/>
</dbReference>
<dbReference type="GO" id="GO:0070328">
    <property type="term" value="P:triglyceride homeostasis"/>
    <property type="evidence" value="ECO:0007669"/>
    <property type="project" value="InterPro"/>
</dbReference>
<dbReference type="GO" id="GO:0019216">
    <property type="term" value="P:regulation of lipid metabolic process"/>
    <property type="evidence" value="ECO:0007669"/>
    <property type="project" value="InterPro"/>
</dbReference>
<feature type="signal peptide" evidence="1">
    <location>
        <begin position="1"/>
        <end position="18"/>
    </location>
</feature>
<feature type="chain" id="PRO_5024402716" evidence="1">
    <location>
        <begin position="19"/>
        <end position="213"/>
    </location>
</feature>
<reference evidence="2 3" key="1">
    <citation type="journal article" date="2019" name="Mol. Ecol. Resour.">
        <title>Improving Illumina assemblies with Hi-C and long reads: an example with the North African dromedary.</title>
        <authorList>
            <person name="Elbers J.P."/>
            <person name="Rogers M.F."/>
            <person name="Perelman P.L."/>
            <person name="Proskuryakova A.A."/>
            <person name="Serdyukova N.A."/>
            <person name="Johnson W.E."/>
            <person name="Horin P."/>
            <person name="Corander J."/>
            <person name="Murphy D."/>
            <person name="Burger P.A."/>
        </authorList>
    </citation>
    <scope>NUCLEOTIDE SEQUENCE [LARGE SCALE GENOMIC DNA]</scope>
    <source>
        <strain evidence="2">Drom800</strain>
        <tissue evidence="2">Blood</tissue>
    </source>
</reference>
<dbReference type="EMBL" id="JWIN03000022">
    <property type="protein sequence ID" value="KAB1259400.1"/>
    <property type="molecule type" value="Genomic_DNA"/>
</dbReference>
<proteinExistence type="predicted"/>
<dbReference type="GO" id="GO:0005576">
    <property type="term" value="C:extracellular region"/>
    <property type="evidence" value="ECO:0007669"/>
    <property type="project" value="TreeGrafter"/>
</dbReference>
<accession>A0A5N4CKV5</accession>
<keyword evidence="3" id="KW-1185">Reference proteome</keyword>
<sequence>MPVLMLSLLCTLATVARPAPVASMSSSEPAQHEELTLLFHGALQLSQALNGVYKTTEAQLTEAGDSLGLYGQALGLLGQEVSQGQDAAQELRASLLEMQMEEDTLKLQAEATAQALGEAAQGLRVLRESVTRLEVQLRGAWLGLARQEFEALKEVQRPPAEVSVLTPQAHADKQSHIVWALRGHVQRQRQEMVAQQQRLGQIQERLHMAALPA</sequence>
<dbReference type="Proteomes" id="UP000299084">
    <property type="component" value="Unassembled WGS sequence"/>
</dbReference>